<comment type="pathway">
    <text evidence="2 19">Energy metabolism; oxidative phosphorylation.</text>
</comment>
<evidence type="ECO:0000313" key="22">
    <source>
        <dbReference type="EMBL" id="MBD1599019.1"/>
    </source>
</evidence>
<name>A0ABR7Z0X7_9PSED</name>
<dbReference type="InterPro" id="IPR008168">
    <property type="entry name" value="Cyt_C_IC"/>
</dbReference>
<evidence type="ECO:0000256" key="8">
    <source>
        <dbReference type="ARBA" id="ARBA00022660"/>
    </source>
</evidence>
<comment type="subcellular location">
    <subcellularLocation>
        <location evidence="1 19">Cell inner membrane</location>
    </subcellularLocation>
</comment>
<evidence type="ECO:0000256" key="20">
    <source>
        <dbReference type="SAM" id="Phobius"/>
    </source>
</evidence>
<keyword evidence="23" id="KW-1185">Reference proteome</keyword>
<dbReference type="EMBL" id="JAAOCA010000010">
    <property type="protein sequence ID" value="MBD1599019.1"/>
    <property type="molecule type" value="Genomic_DNA"/>
</dbReference>
<keyword evidence="4 19" id="KW-0813">Transport</keyword>
<keyword evidence="7 19" id="KW-0349">Heme</keyword>
<keyword evidence="8 19" id="KW-0679">Respiratory chain</keyword>
<keyword evidence="15 19" id="KW-0560">Oxidoreductase</keyword>
<accession>A0ABR7Z0X7</accession>
<comment type="function">
    <text evidence="19">C-type cytochrome. Part of the cbb3-type cytochrome c oxidase complex.</text>
</comment>
<dbReference type="InterPro" id="IPR038414">
    <property type="entry name" value="CcoP_N_sf"/>
</dbReference>
<dbReference type="InterPro" id="IPR032858">
    <property type="entry name" value="CcoP_N"/>
</dbReference>
<dbReference type="InterPro" id="IPR036909">
    <property type="entry name" value="Cyt_c-like_dom_sf"/>
</dbReference>
<dbReference type="RefSeq" id="WP_190419924.1">
    <property type="nucleotide sequence ID" value="NZ_JAAOCA010000010.1"/>
</dbReference>
<evidence type="ECO:0000256" key="7">
    <source>
        <dbReference type="ARBA" id="ARBA00022617"/>
    </source>
</evidence>
<dbReference type="PIRSF" id="PIRSF000006">
    <property type="entry name" value="Cbb3-Cox_fixP"/>
    <property type="match status" value="1"/>
</dbReference>
<dbReference type="InterPro" id="IPR009056">
    <property type="entry name" value="Cyt_c-like_dom"/>
</dbReference>
<keyword evidence="10 19" id="KW-0479">Metal-binding</keyword>
<sequence>MSTFWSVYISVLTLATLLAMVWLLWSTRRGQPNDKPDQPLGHSWDGIEEYDAPLPRWWLWLFVATLVFALGYLALYPGLGNWVGLLPGYDYLDESKKLEFANGRQGWSSVHQWEREQAQAQAQYGPLLARFAATSIEQLAKDPRAMSMGERLFASNCALCHGLDARGAFGFPNLTDPDWRWGGTPEAIKTSILKGRQGIMPPWGPVLGAQGVADVAAYVLQLNRRPLPEGVKADASNGQKLFAGTCALCHGQDAQGNPAMGAPNLIHADAFIYGSSFQQVSESIANGRQGQMPAQQLLQGDDRVHVLAAYVWSLAHGDAER</sequence>
<keyword evidence="14 20" id="KW-1133">Transmembrane helix</keyword>
<dbReference type="NCBIfam" id="TIGR00782">
    <property type="entry name" value="ccoP"/>
    <property type="match status" value="1"/>
</dbReference>
<evidence type="ECO:0000256" key="17">
    <source>
        <dbReference type="ARBA" id="ARBA00023065"/>
    </source>
</evidence>
<evidence type="ECO:0000256" key="1">
    <source>
        <dbReference type="ARBA" id="ARBA00004533"/>
    </source>
</evidence>
<dbReference type="Pfam" id="PF14715">
    <property type="entry name" value="FixP_N"/>
    <property type="match status" value="1"/>
</dbReference>
<dbReference type="Gene3D" id="6.10.280.130">
    <property type="match status" value="1"/>
</dbReference>
<dbReference type="InterPro" id="IPR004678">
    <property type="entry name" value="Cyt_c_oxidase_cbb3_su3"/>
</dbReference>
<comment type="subunit">
    <text evidence="19">Component of the cbb3-type cytochrome c oxidase.</text>
</comment>
<reference evidence="22 23" key="1">
    <citation type="journal article" date="2020" name="Insects">
        <title>Bacteria Belonging to Pseudomonas typographi sp. nov. from the Bark Beetle Ips typographus Have Genomic Potential to Aid in the Host Ecology.</title>
        <authorList>
            <person name="Peral-Aranega E."/>
            <person name="Saati-Santamaria Z."/>
            <person name="Kolarik M."/>
            <person name="Rivas R."/>
            <person name="Garcia-Fraile P."/>
        </authorList>
    </citation>
    <scope>NUCLEOTIDE SEQUENCE [LARGE SCALE GENOMIC DNA]</scope>
    <source>
        <strain evidence="22 23">CA3A</strain>
    </source>
</reference>
<keyword evidence="18 19" id="KW-0472">Membrane</keyword>
<keyword evidence="5 19" id="KW-1003">Cell membrane</keyword>
<feature type="domain" description="Cytochrome c" evidence="21">
    <location>
        <begin position="144"/>
        <end position="223"/>
    </location>
</feature>
<gene>
    <name evidence="22" type="primary">ccoP</name>
    <name evidence="22" type="ORF">HAQ05_09905</name>
</gene>
<evidence type="ECO:0000256" key="13">
    <source>
        <dbReference type="ARBA" id="ARBA00022982"/>
    </source>
</evidence>
<evidence type="ECO:0000256" key="4">
    <source>
        <dbReference type="ARBA" id="ARBA00022448"/>
    </source>
</evidence>
<evidence type="ECO:0000256" key="5">
    <source>
        <dbReference type="ARBA" id="ARBA00022475"/>
    </source>
</evidence>
<keyword evidence="9 20" id="KW-0812">Transmembrane</keyword>
<feature type="transmembrane region" description="Helical" evidence="20">
    <location>
        <begin position="57"/>
        <end position="76"/>
    </location>
</feature>
<dbReference type="Gene3D" id="1.10.760.10">
    <property type="entry name" value="Cytochrome c-like domain"/>
    <property type="match status" value="2"/>
</dbReference>
<keyword evidence="13 19" id="KW-0249">Electron transport</keyword>
<keyword evidence="6 19" id="KW-0997">Cell inner membrane</keyword>
<evidence type="ECO:0000256" key="19">
    <source>
        <dbReference type="PIRNR" id="PIRNR000006"/>
    </source>
</evidence>
<proteinExistence type="inferred from homology"/>
<evidence type="ECO:0000256" key="11">
    <source>
        <dbReference type="ARBA" id="ARBA00022737"/>
    </source>
</evidence>
<evidence type="ECO:0000256" key="6">
    <source>
        <dbReference type="ARBA" id="ARBA00022519"/>
    </source>
</evidence>
<organism evidence="22 23">
    <name type="scientific">Pseudomonas typographi</name>
    <dbReference type="NCBI Taxonomy" id="2715964"/>
    <lineage>
        <taxon>Bacteria</taxon>
        <taxon>Pseudomonadati</taxon>
        <taxon>Pseudomonadota</taxon>
        <taxon>Gammaproteobacteria</taxon>
        <taxon>Pseudomonadales</taxon>
        <taxon>Pseudomonadaceae</taxon>
        <taxon>Pseudomonas</taxon>
    </lineage>
</organism>
<evidence type="ECO:0000313" key="23">
    <source>
        <dbReference type="Proteomes" id="UP000805841"/>
    </source>
</evidence>
<dbReference type="Pfam" id="PF13442">
    <property type="entry name" value="Cytochrome_CBB3"/>
    <property type="match status" value="2"/>
</dbReference>
<dbReference type="PANTHER" id="PTHR33751:SF1">
    <property type="entry name" value="CBB3-TYPE CYTOCHROME C OXIDASE SUBUNIT FIXP"/>
    <property type="match status" value="1"/>
</dbReference>
<evidence type="ECO:0000256" key="3">
    <source>
        <dbReference type="ARBA" id="ARBA00006113"/>
    </source>
</evidence>
<evidence type="ECO:0000256" key="9">
    <source>
        <dbReference type="ARBA" id="ARBA00022692"/>
    </source>
</evidence>
<evidence type="ECO:0000259" key="21">
    <source>
        <dbReference type="PROSITE" id="PS51007"/>
    </source>
</evidence>
<keyword evidence="17 19" id="KW-0406">Ion transport</keyword>
<dbReference type="PANTHER" id="PTHR33751">
    <property type="entry name" value="CBB3-TYPE CYTOCHROME C OXIDASE SUBUNIT FIXP"/>
    <property type="match status" value="1"/>
</dbReference>
<comment type="caution">
    <text evidence="22">The sequence shown here is derived from an EMBL/GenBank/DDBJ whole genome shotgun (WGS) entry which is preliminary data.</text>
</comment>
<dbReference type="SUPFAM" id="SSF46626">
    <property type="entry name" value="Cytochrome c"/>
    <property type="match status" value="2"/>
</dbReference>
<feature type="domain" description="Cytochrome c" evidence="21">
    <location>
        <begin position="233"/>
        <end position="315"/>
    </location>
</feature>
<evidence type="ECO:0000256" key="2">
    <source>
        <dbReference type="ARBA" id="ARBA00004673"/>
    </source>
</evidence>
<evidence type="ECO:0000256" key="15">
    <source>
        <dbReference type="ARBA" id="ARBA00023002"/>
    </source>
</evidence>
<feature type="transmembrane region" description="Helical" evidence="20">
    <location>
        <begin position="7"/>
        <end position="25"/>
    </location>
</feature>
<comment type="cofactor">
    <cofactor evidence="19">
        <name>heme c</name>
        <dbReference type="ChEBI" id="CHEBI:61717"/>
    </cofactor>
    <text evidence="19">Binds 2 heme C groups per subunit.</text>
</comment>
<keyword evidence="12 19" id="KW-0375">Hydrogen ion transport</keyword>
<dbReference type="PRINTS" id="PR00605">
    <property type="entry name" value="CYTCHROMECIC"/>
</dbReference>
<evidence type="ECO:0000256" key="18">
    <source>
        <dbReference type="ARBA" id="ARBA00023136"/>
    </source>
</evidence>
<dbReference type="PROSITE" id="PS51007">
    <property type="entry name" value="CYTC"/>
    <property type="match status" value="2"/>
</dbReference>
<evidence type="ECO:0000256" key="12">
    <source>
        <dbReference type="ARBA" id="ARBA00022781"/>
    </source>
</evidence>
<keyword evidence="11" id="KW-0677">Repeat</keyword>
<keyword evidence="16 19" id="KW-0408">Iron</keyword>
<comment type="similarity">
    <text evidence="3 19">Belongs to the CcoP / FixP family.</text>
</comment>
<dbReference type="InterPro" id="IPR050597">
    <property type="entry name" value="Cytochrome_c_Oxidase_Subunit"/>
</dbReference>
<protein>
    <recommendedName>
        <fullName evidence="19">Cbb3-type cytochrome c oxidase subunit</fullName>
    </recommendedName>
</protein>
<evidence type="ECO:0000256" key="10">
    <source>
        <dbReference type="ARBA" id="ARBA00022723"/>
    </source>
</evidence>
<dbReference type="Proteomes" id="UP000805841">
    <property type="component" value="Unassembled WGS sequence"/>
</dbReference>
<evidence type="ECO:0000256" key="14">
    <source>
        <dbReference type="ARBA" id="ARBA00022989"/>
    </source>
</evidence>
<evidence type="ECO:0000256" key="16">
    <source>
        <dbReference type="ARBA" id="ARBA00023004"/>
    </source>
</evidence>